<dbReference type="InterPro" id="IPR022060">
    <property type="entry name" value="DUF3616"/>
</dbReference>
<evidence type="ECO:0000313" key="3">
    <source>
        <dbReference type="Proteomes" id="UP000298284"/>
    </source>
</evidence>
<sequence>MPARTYTLHFDPKLSKNPNGNDVRDGLSAAVLTGDNLWLCCDERTTLECLRRTGPRTFGQHCSYKLSELVDLPEKATEEIDLEGMGEAENYLWVLGSHSIKRKNAKPEEPNIAKQINRLTKIEVAPNRCLLARIPLVRNPTSGDYELCKTAKHPTASGQKLRAAQLRVDKHGTNELLKVLAKDPHIGPALKVPAKDNGLDIEGLAASPDGRLFLGLRGPVLHGWAIVLEIRPEEYKKGKLRLGELEGGGHKLYKKHFLDLRGMGIRELRQQGTDLLVLAGPTMDLDGSIAIYRWPDALFQAHDSLTPADQLERLLDVPHLPHLDRAEGMALLSEQEMLVVFDKPAPARKPRPHTALANSYQLPNRLYSGLAHQGGSHSAVNPHLCIHH</sequence>
<protein>
    <submittedName>
        <fullName evidence="2">DUF3616 domain-containing protein</fullName>
    </submittedName>
</protein>
<dbReference type="AlphaFoldDB" id="A0A4Z0MPQ2"/>
<dbReference type="Proteomes" id="UP000298284">
    <property type="component" value="Unassembled WGS sequence"/>
</dbReference>
<dbReference type="RefSeq" id="WP_135529992.1">
    <property type="nucleotide sequence ID" value="NZ_SRKZ01000002.1"/>
</dbReference>
<name>A0A4Z0MPQ2_9BACT</name>
<proteinExistence type="predicted"/>
<dbReference type="OrthoDB" id="423529at2"/>
<feature type="domain" description="DUF3616" evidence="1">
    <location>
        <begin position="27"/>
        <end position="357"/>
    </location>
</feature>
<reference evidence="2 3" key="1">
    <citation type="submission" date="2019-04" db="EMBL/GenBank/DDBJ databases">
        <authorList>
            <person name="Feng G."/>
            <person name="Zhang J."/>
            <person name="Zhu H."/>
        </authorList>
    </citation>
    <scope>NUCLEOTIDE SEQUENCE [LARGE SCALE GENOMIC DNA]</scope>
    <source>
        <strain evidence="2 3">JCM 19491</strain>
    </source>
</reference>
<keyword evidence="3" id="KW-1185">Reference proteome</keyword>
<organism evidence="2 3">
    <name type="scientific">Hymenobacter wooponensis</name>
    <dbReference type="NCBI Taxonomy" id="1525360"/>
    <lineage>
        <taxon>Bacteria</taxon>
        <taxon>Pseudomonadati</taxon>
        <taxon>Bacteroidota</taxon>
        <taxon>Cytophagia</taxon>
        <taxon>Cytophagales</taxon>
        <taxon>Hymenobacteraceae</taxon>
        <taxon>Hymenobacter</taxon>
    </lineage>
</organism>
<evidence type="ECO:0000259" key="1">
    <source>
        <dbReference type="Pfam" id="PF12275"/>
    </source>
</evidence>
<dbReference type="Pfam" id="PF12275">
    <property type="entry name" value="DUF3616"/>
    <property type="match status" value="1"/>
</dbReference>
<dbReference type="EMBL" id="SRKZ01000002">
    <property type="protein sequence ID" value="TGD81611.1"/>
    <property type="molecule type" value="Genomic_DNA"/>
</dbReference>
<gene>
    <name evidence="2" type="ORF">EU557_08690</name>
</gene>
<accession>A0A4Z0MPQ2</accession>
<comment type="caution">
    <text evidence="2">The sequence shown here is derived from an EMBL/GenBank/DDBJ whole genome shotgun (WGS) entry which is preliminary data.</text>
</comment>
<evidence type="ECO:0000313" key="2">
    <source>
        <dbReference type="EMBL" id="TGD81611.1"/>
    </source>
</evidence>